<feature type="transmembrane region" description="Helical" evidence="1">
    <location>
        <begin position="115"/>
        <end position="135"/>
    </location>
</feature>
<feature type="transmembrane region" description="Helical" evidence="1">
    <location>
        <begin position="53"/>
        <end position="71"/>
    </location>
</feature>
<accession>A0A4Z0D9X4</accession>
<reference evidence="2 3" key="1">
    <citation type="submission" date="2019-03" db="EMBL/GenBank/DDBJ databases">
        <title>Draft genome sequence data and analysis of a Fermenting Bacterium, Soehngenia longevitae strain 1933PT, isolated from petroleum reservoir in Azerbaijan.</title>
        <authorList>
            <person name="Grouzdev D.S."/>
            <person name="Bidzhieva S.K."/>
            <person name="Sokolova D.S."/>
            <person name="Tourova T.P."/>
            <person name="Poltaraus A.B."/>
            <person name="Nazina T.N."/>
        </authorList>
    </citation>
    <scope>NUCLEOTIDE SEQUENCE [LARGE SCALE GENOMIC DNA]</scope>
    <source>
        <strain evidence="2 3">1933P</strain>
    </source>
</reference>
<organism evidence="2 3">
    <name type="scientific">Soehngenia longivitae</name>
    <dbReference type="NCBI Taxonomy" id="2562294"/>
    <lineage>
        <taxon>Bacteria</taxon>
        <taxon>Bacillati</taxon>
        <taxon>Bacillota</taxon>
        <taxon>Tissierellia</taxon>
        <taxon>Tissierellales</taxon>
        <taxon>Tissierellaceae</taxon>
        <taxon>Soehngenia</taxon>
    </lineage>
</organism>
<gene>
    <name evidence="2" type="ORF">E4100_00860</name>
</gene>
<dbReference type="RefSeq" id="WP_135269911.1">
    <property type="nucleotide sequence ID" value="NZ_SRIB01000001.1"/>
</dbReference>
<feature type="transmembrane region" description="Helical" evidence="1">
    <location>
        <begin position="78"/>
        <end position="95"/>
    </location>
</feature>
<dbReference type="Pfam" id="PF12650">
    <property type="entry name" value="DUF3784"/>
    <property type="match status" value="1"/>
</dbReference>
<dbReference type="EMBL" id="SRIB01000001">
    <property type="protein sequence ID" value="TFZ41716.1"/>
    <property type="molecule type" value="Genomic_DNA"/>
</dbReference>
<protein>
    <submittedName>
        <fullName evidence="2">DUF3784 domain-containing protein</fullName>
    </submittedName>
</protein>
<proteinExistence type="predicted"/>
<dbReference type="OrthoDB" id="2082701at2"/>
<name>A0A4Z0D9X4_9FIRM</name>
<dbReference type="AlphaFoldDB" id="A0A4Z0D9X4"/>
<sequence>MLILAIIGLLFIFLGFAIHKLKWYFLIAGYNTSPKDMKKNVDTEGLGKLIGSYMYFIGGLFILIGIFSYFFPELISTFNAIFIVIFIISTILVIIKAQKYDHNKQENDSKSRDKGTLITLIITIIVLLFVGIMIFRSLQPIKININDVGVEFKGMYGDLYRWEEIEELELRDKLPTIELRTNGSSIAGKDKGYFKTKEYGKVKLYLDSKKPPFIYMKVDGQYIIINLGEKEKTIQAFEKMENIYKD</sequence>
<dbReference type="InterPro" id="IPR017259">
    <property type="entry name" value="UCP037672"/>
</dbReference>
<dbReference type="Proteomes" id="UP000298381">
    <property type="component" value="Unassembled WGS sequence"/>
</dbReference>
<keyword evidence="1" id="KW-1133">Transmembrane helix</keyword>
<evidence type="ECO:0000313" key="3">
    <source>
        <dbReference type="Proteomes" id="UP000298381"/>
    </source>
</evidence>
<evidence type="ECO:0000256" key="1">
    <source>
        <dbReference type="SAM" id="Phobius"/>
    </source>
</evidence>
<comment type="caution">
    <text evidence="2">The sequence shown here is derived from an EMBL/GenBank/DDBJ whole genome shotgun (WGS) entry which is preliminary data.</text>
</comment>
<keyword evidence="1" id="KW-0472">Membrane</keyword>
<evidence type="ECO:0000313" key="2">
    <source>
        <dbReference type="EMBL" id="TFZ41716.1"/>
    </source>
</evidence>
<keyword evidence="3" id="KW-1185">Reference proteome</keyword>
<keyword evidence="1" id="KW-0812">Transmembrane</keyword>